<feature type="compositionally biased region" description="Basic and acidic residues" evidence="1">
    <location>
        <begin position="263"/>
        <end position="273"/>
    </location>
</feature>
<feature type="region of interest" description="Disordered" evidence="1">
    <location>
        <begin position="250"/>
        <end position="273"/>
    </location>
</feature>
<dbReference type="PANTHER" id="PTHR31968:SF4">
    <property type="entry name" value="SERINE_ARGININE-RELATED PROTEIN 53"/>
    <property type="match status" value="1"/>
</dbReference>
<dbReference type="GO" id="GO:0005737">
    <property type="term" value="C:cytoplasm"/>
    <property type="evidence" value="ECO:0007669"/>
    <property type="project" value="TreeGrafter"/>
</dbReference>
<gene>
    <name evidence="2" type="ORF">Ahy_A08g039121</name>
</gene>
<protein>
    <submittedName>
        <fullName evidence="2">Uncharacterized protein</fullName>
    </submittedName>
</protein>
<evidence type="ECO:0000313" key="3">
    <source>
        <dbReference type="Proteomes" id="UP000289738"/>
    </source>
</evidence>
<keyword evidence="3" id="KW-1185">Reference proteome</keyword>
<dbReference type="GO" id="GO:0005634">
    <property type="term" value="C:nucleus"/>
    <property type="evidence" value="ECO:0007669"/>
    <property type="project" value="TreeGrafter"/>
</dbReference>
<name>A0A445BVB2_ARAHY</name>
<accession>A0A445BVB2</accession>
<dbReference type="GO" id="GO:0000380">
    <property type="term" value="P:alternative mRNA splicing, via spliceosome"/>
    <property type="evidence" value="ECO:0007669"/>
    <property type="project" value="InterPro"/>
</dbReference>
<reference evidence="2 3" key="1">
    <citation type="submission" date="2019-01" db="EMBL/GenBank/DDBJ databases">
        <title>Sequencing of cultivated peanut Arachis hypogaea provides insights into genome evolution and oil improvement.</title>
        <authorList>
            <person name="Chen X."/>
        </authorList>
    </citation>
    <scope>NUCLEOTIDE SEQUENCE [LARGE SCALE GENOMIC DNA]</scope>
    <source>
        <strain evidence="3">cv. Fuhuasheng</strain>
        <tissue evidence="2">Leaves</tissue>
    </source>
</reference>
<feature type="compositionally biased region" description="Basic and acidic residues" evidence="1">
    <location>
        <begin position="44"/>
        <end position="64"/>
    </location>
</feature>
<sequence>MRGRRGAVALGRYQLCRILRRAIAAQTASVSFSHRRCRHVGEREKLRKAQPREPEAHAIDEGKGKGFHHRGVLPPLLPPIGALATGAPTSPLHVGGGDDVADSDSAQVTHRHWNHEPEAEGGVPPSRASHQAMTKLETLVIIVIVRRYRPCLELLNNRCCCHELGIKGIPASNPAIATLSCQDSEKGKGWKRFEFDKDAPLEDEEIEVLFLVNIHASSMYGRLNIDRIHFLIKARREEQIQAAHDKAMFGASALPPPTSTDSEPERENEKEVDKKAVVTSLLSETYSQRRLHFYLLSSHSITFLAMTHESLLTNINIINGVIHDKKKGLSERTGDSNEERDCVQLSQRCLPVVNLRSEAGKRVKDDEIELNCVDEVASADRNSVLGVRNSSKLNFYESSFNDLSNGSEMAVGRESWARGRKEVRKAVALSTCSEYEMEKENYDK</sequence>
<evidence type="ECO:0000313" key="2">
    <source>
        <dbReference type="EMBL" id="RYR42664.1"/>
    </source>
</evidence>
<dbReference type="EMBL" id="SDMP01000008">
    <property type="protein sequence ID" value="RYR42664.1"/>
    <property type="molecule type" value="Genomic_DNA"/>
</dbReference>
<feature type="region of interest" description="Disordered" evidence="1">
    <location>
        <begin position="44"/>
        <end position="68"/>
    </location>
</feature>
<proteinExistence type="predicted"/>
<dbReference type="AlphaFoldDB" id="A0A445BVB2"/>
<dbReference type="InterPro" id="IPR034604">
    <property type="entry name" value="SRRP53"/>
</dbReference>
<evidence type="ECO:0000256" key="1">
    <source>
        <dbReference type="SAM" id="MobiDB-lite"/>
    </source>
</evidence>
<organism evidence="2 3">
    <name type="scientific">Arachis hypogaea</name>
    <name type="common">Peanut</name>
    <dbReference type="NCBI Taxonomy" id="3818"/>
    <lineage>
        <taxon>Eukaryota</taxon>
        <taxon>Viridiplantae</taxon>
        <taxon>Streptophyta</taxon>
        <taxon>Embryophyta</taxon>
        <taxon>Tracheophyta</taxon>
        <taxon>Spermatophyta</taxon>
        <taxon>Magnoliopsida</taxon>
        <taxon>eudicotyledons</taxon>
        <taxon>Gunneridae</taxon>
        <taxon>Pentapetalae</taxon>
        <taxon>rosids</taxon>
        <taxon>fabids</taxon>
        <taxon>Fabales</taxon>
        <taxon>Fabaceae</taxon>
        <taxon>Papilionoideae</taxon>
        <taxon>50 kb inversion clade</taxon>
        <taxon>dalbergioids sensu lato</taxon>
        <taxon>Dalbergieae</taxon>
        <taxon>Pterocarpus clade</taxon>
        <taxon>Arachis</taxon>
    </lineage>
</organism>
<dbReference type="Proteomes" id="UP000289738">
    <property type="component" value="Chromosome A08"/>
</dbReference>
<comment type="caution">
    <text evidence="2">The sequence shown here is derived from an EMBL/GenBank/DDBJ whole genome shotgun (WGS) entry which is preliminary data.</text>
</comment>
<dbReference type="PANTHER" id="PTHR31968">
    <property type="entry name" value="SERINE/ARGININE-RELATED PROTEIN 53"/>
    <property type="match status" value="1"/>
</dbReference>